<evidence type="ECO:0000313" key="1">
    <source>
        <dbReference type="EMBL" id="SMX27181.1"/>
    </source>
</evidence>
<dbReference type="Proteomes" id="UP000225972">
    <property type="component" value="Unassembled WGS sequence"/>
</dbReference>
<accession>A0A238J8Z3</accession>
<protein>
    <submittedName>
        <fullName evidence="1">Uncharacterized protein</fullName>
    </submittedName>
</protein>
<keyword evidence="2" id="KW-1185">Reference proteome</keyword>
<organism evidence="1 2">
    <name type="scientific">Pelagimonas phthalicica</name>
    <dbReference type="NCBI Taxonomy" id="1037362"/>
    <lineage>
        <taxon>Bacteria</taxon>
        <taxon>Pseudomonadati</taxon>
        <taxon>Pseudomonadota</taxon>
        <taxon>Alphaproteobacteria</taxon>
        <taxon>Rhodobacterales</taxon>
        <taxon>Roseobacteraceae</taxon>
        <taxon>Pelagimonas</taxon>
    </lineage>
</organism>
<sequence length="49" mass="5686">MFNILANSMLLASRQNLHKFHLEHPQTPVHLADLDLAPHRWRSTRGSVK</sequence>
<reference evidence="2" key="1">
    <citation type="submission" date="2017-05" db="EMBL/GenBank/DDBJ databases">
        <authorList>
            <person name="Rodrigo-Torres L."/>
            <person name="Arahal R. D."/>
            <person name="Lucena T."/>
        </authorList>
    </citation>
    <scope>NUCLEOTIDE SEQUENCE [LARGE SCALE GENOMIC DNA]</scope>
    <source>
        <strain evidence="2">CECT 8649</strain>
    </source>
</reference>
<gene>
    <name evidence="1" type="ORF">TRP8649_01283</name>
</gene>
<name>A0A238J8Z3_9RHOB</name>
<proteinExistence type="predicted"/>
<evidence type="ECO:0000313" key="2">
    <source>
        <dbReference type="Proteomes" id="UP000225972"/>
    </source>
</evidence>
<dbReference type="AlphaFoldDB" id="A0A238J8Z3"/>
<dbReference type="EMBL" id="FXXP01000001">
    <property type="protein sequence ID" value="SMX27181.1"/>
    <property type="molecule type" value="Genomic_DNA"/>
</dbReference>